<dbReference type="EMBL" id="BDGJ01000040">
    <property type="protein sequence ID" value="GAW91911.1"/>
    <property type="molecule type" value="Genomic_DNA"/>
</dbReference>
<comment type="caution">
    <text evidence="1">The sequence shown here is derived from an EMBL/GenBank/DDBJ whole genome shotgun (WGS) entry which is preliminary data.</text>
</comment>
<reference evidence="2" key="1">
    <citation type="journal article" date="2017" name="Appl. Environ. Microbiol.">
        <title>Genomic analysis of Calderihabitans maritimus KKC1, a thermophilic hydrogenogenic carboxydotrophic bacterium isolated from marine sediment.</title>
        <authorList>
            <person name="Omae K."/>
            <person name="Yoneda Y."/>
            <person name="Fukuyama Y."/>
            <person name="Yoshida T."/>
            <person name="Sako Y."/>
        </authorList>
    </citation>
    <scope>NUCLEOTIDE SEQUENCE [LARGE SCALE GENOMIC DNA]</scope>
    <source>
        <strain evidence="2">KKC1</strain>
    </source>
</reference>
<evidence type="ECO:0000313" key="1">
    <source>
        <dbReference type="EMBL" id="GAW91911.1"/>
    </source>
</evidence>
<gene>
    <name evidence="1" type="ORF">KKC1_10720</name>
</gene>
<keyword evidence="1" id="KW-0378">Hydrolase</keyword>
<proteinExistence type="predicted"/>
<dbReference type="Gene3D" id="1.20.1250.30">
    <property type="match status" value="1"/>
</dbReference>
<dbReference type="GO" id="GO:0016787">
    <property type="term" value="F:hydrolase activity"/>
    <property type="evidence" value="ECO:0007669"/>
    <property type="project" value="UniProtKB-KW"/>
</dbReference>
<evidence type="ECO:0000313" key="2">
    <source>
        <dbReference type="Proteomes" id="UP000197032"/>
    </source>
</evidence>
<dbReference type="AlphaFoldDB" id="A0A1Z5HRF3"/>
<sequence>MIDDTDIFQAIKIWTGSKNAILRDLSLRMLNRKLFKTYCFSRKCSF</sequence>
<dbReference type="Proteomes" id="UP000197032">
    <property type="component" value="Unassembled WGS sequence"/>
</dbReference>
<organism evidence="1 2">
    <name type="scientific">Calderihabitans maritimus</name>
    <dbReference type="NCBI Taxonomy" id="1246530"/>
    <lineage>
        <taxon>Bacteria</taxon>
        <taxon>Bacillati</taxon>
        <taxon>Bacillota</taxon>
        <taxon>Clostridia</taxon>
        <taxon>Neomoorellales</taxon>
        <taxon>Calderihabitantaceae</taxon>
        <taxon>Calderihabitans</taxon>
    </lineage>
</organism>
<keyword evidence="2" id="KW-1185">Reference proteome</keyword>
<protein>
    <submittedName>
        <fullName evidence="1">Metal dependent phosphohydrolase</fullName>
    </submittedName>
</protein>
<accession>A0A1Z5HRF3</accession>
<name>A0A1Z5HRF3_9FIRM</name>